<reference evidence="2" key="2">
    <citation type="journal article" date="2009" name="Fungal Genet. Biol.">
        <title>The 2008 update of the Aspergillus nidulans genome annotation: a community effort.</title>
        <authorList>
            <person name="Wortman J.R."/>
            <person name="Gilsenan J.M."/>
            <person name="Joardar V."/>
            <person name="Deegan J."/>
            <person name="Clutterbuck J."/>
            <person name="Andersen M.R."/>
            <person name="Archer D."/>
            <person name="Bencina M."/>
            <person name="Braus G."/>
            <person name="Coutinho P."/>
            <person name="von Dohren H."/>
            <person name="Doonan J."/>
            <person name="Driessen A.J."/>
            <person name="Durek P."/>
            <person name="Espeso E."/>
            <person name="Fekete E."/>
            <person name="Flipphi M."/>
            <person name="Estrada C.G."/>
            <person name="Geysens S."/>
            <person name="Goldman G."/>
            <person name="de Groot P.W."/>
            <person name="Hansen K."/>
            <person name="Harris S.D."/>
            <person name="Heinekamp T."/>
            <person name="Helmstaedt K."/>
            <person name="Henrissat B."/>
            <person name="Hofmann G."/>
            <person name="Homan T."/>
            <person name="Horio T."/>
            <person name="Horiuchi H."/>
            <person name="James S."/>
            <person name="Jones M."/>
            <person name="Karaffa L."/>
            <person name="Karanyi Z."/>
            <person name="Kato M."/>
            <person name="Keller N."/>
            <person name="Kelly D.E."/>
            <person name="Kiel J.A."/>
            <person name="Kim J.M."/>
            <person name="van der Klei I.J."/>
            <person name="Klis F.M."/>
            <person name="Kovalchuk A."/>
            <person name="Krasevec N."/>
            <person name="Kubicek C.P."/>
            <person name="Liu B."/>
            <person name="Maccabe A."/>
            <person name="Meyer V."/>
            <person name="Mirabito P."/>
            <person name="Miskei M."/>
            <person name="Mos M."/>
            <person name="Mullins J."/>
            <person name="Nelson D.R."/>
            <person name="Nielsen J."/>
            <person name="Oakley B.R."/>
            <person name="Osmani S.A."/>
            <person name="Pakula T."/>
            <person name="Paszewski A."/>
            <person name="Paulsen I."/>
            <person name="Pilsyk S."/>
            <person name="Pocsi I."/>
            <person name="Punt P.J."/>
            <person name="Ram A.F."/>
            <person name="Ren Q."/>
            <person name="Robellet X."/>
            <person name="Robson G."/>
            <person name="Seiboth B."/>
            <person name="van Solingen P."/>
            <person name="Specht T."/>
            <person name="Sun J."/>
            <person name="Taheri-Talesh N."/>
            <person name="Takeshita N."/>
            <person name="Ussery D."/>
            <person name="vanKuyk P.A."/>
            <person name="Visser H."/>
            <person name="van de Vondervoort P.J."/>
            <person name="de Vries R.P."/>
            <person name="Walton J."/>
            <person name="Xiang X."/>
            <person name="Xiong Y."/>
            <person name="Zeng A.P."/>
            <person name="Brandt B.W."/>
            <person name="Cornell M.J."/>
            <person name="van den Hondel C.A."/>
            <person name="Visser J."/>
            <person name="Oliver S.G."/>
            <person name="Turner G."/>
        </authorList>
    </citation>
    <scope>GENOME REANNOTATION</scope>
    <source>
        <strain evidence="2">FGSC A4 / ATCC 38163 / CBS 112.46 / NRRL 194 / M139</strain>
    </source>
</reference>
<name>Q5BAC4_EMENI</name>
<dbReference type="RefSeq" id="XP_660110.1">
    <property type="nucleotide sequence ID" value="XM_655018.1"/>
</dbReference>
<dbReference type="OrthoDB" id="2130169at2759"/>
<dbReference type="GO" id="GO:0004029">
    <property type="term" value="F:aldehyde dehydrogenase (NAD+) activity"/>
    <property type="evidence" value="ECO:0000318"/>
    <property type="project" value="GO_Central"/>
</dbReference>
<accession>Q5BAC4</accession>
<sequence length="439" mass="48302">MRTPENIAAFMYQTAVDISTCRVSCRLASGLAPPNSLYGLMLWMCGSQMGMLIIERFNLRQYAPTMEKTKRFLYRIPCKEMLQTFVARSERPIVFAILQFYYLDCYIGGEVLHALDNTHPEYEIAALIRNTEKASKVVAAYPRVKVISGNLDDTSVIEEEAKKSDIVIRAFVLCFTRLAVILTSKLDAASNKHIASVEAIARALKDRRDGASVLGGPEIDSNAYGELSDRVYDDLGGIQAVRDLIRIYPDRRAVDNFILGLAGSGPRTAIIFPPIIFGTGSGPVNQRSIQVPSIAKNALQEKQAVYVGQGLSRWGAIHIADLAQLFVKLVEKAVNGGNDDFWDENGLYFAESGEEAFKNIAGLVAEEIYKLGYTDKPCSVRSITPQECDSLFFAHGAVVLGTNARGRALRARKLLGWEPVKGTLGDYIAETVAAEARTL</sequence>
<evidence type="ECO:0000313" key="2">
    <source>
        <dbReference type="Proteomes" id="UP000000560"/>
    </source>
</evidence>
<protein>
    <recommendedName>
        <fullName evidence="3">NAD(P)-binding domain-containing protein</fullName>
    </recommendedName>
</protein>
<organism evidence="1 2">
    <name type="scientific">Emericella nidulans (strain FGSC A4 / ATCC 38163 / CBS 112.46 / NRRL 194 / M139)</name>
    <name type="common">Aspergillus nidulans</name>
    <dbReference type="NCBI Taxonomy" id="227321"/>
    <lineage>
        <taxon>Eukaryota</taxon>
        <taxon>Fungi</taxon>
        <taxon>Dikarya</taxon>
        <taxon>Ascomycota</taxon>
        <taxon>Pezizomycotina</taxon>
        <taxon>Eurotiomycetes</taxon>
        <taxon>Eurotiomycetidae</taxon>
        <taxon>Eurotiales</taxon>
        <taxon>Aspergillaceae</taxon>
        <taxon>Aspergillus</taxon>
        <taxon>Aspergillus subgen. Nidulantes</taxon>
    </lineage>
</organism>
<gene>
    <name evidence="1" type="ORF">ANIA_02506</name>
</gene>
<dbReference type="OMA" id="ATPSPIW"/>
<dbReference type="GO" id="GO:0005737">
    <property type="term" value="C:cytoplasm"/>
    <property type="evidence" value="ECO:0000318"/>
    <property type="project" value="GO_Central"/>
</dbReference>
<dbReference type="InterPro" id="IPR036291">
    <property type="entry name" value="NAD(P)-bd_dom_sf"/>
</dbReference>
<dbReference type="Proteomes" id="UP000000560">
    <property type="component" value="Chromosome VII"/>
</dbReference>
<dbReference type="InterPro" id="IPR051783">
    <property type="entry name" value="NAD(P)-dependent_oxidoreduct"/>
</dbReference>
<dbReference type="EMBL" id="BN001307">
    <property type="protein sequence ID" value="CBF86991.1"/>
    <property type="molecule type" value="Genomic_DNA"/>
</dbReference>
<dbReference type="KEGG" id="ani:ANIA_02506"/>
<dbReference type="PANTHER" id="PTHR48079:SF8">
    <property type="entry name" value="NAD(P)-BINDING DOMAIN-CONTAINING PROTEIN"/>
    <property type="match status" value="1"/>
</dbReference>
<dbReference type="GeneID" id="2874692"/>
<dbReference type="STRING" id="227321.Q5BAC4"/>
<evidence type="ECO:0008006" key="3">
    <source>
        <dbReference type="Google" id="ProtNLM"/>
    </source>
</evidence>
<dbReference type="Gene3D" id="3.40.50.720">
    <property type="entry name" value="NAD(P)-binding Rossmann-like Domain"/>
    <property type="match status" value="2"/>
</dbReference>
<dbReference type="eggNOG" id="KOG1502">
    <property type="taxonomic scope" value="Eukaryota"/>
</dbReference>
<proteinExistence type="predicted"/>
<reference evidence="2" key="1">
    <citation type="journal article" date="2005" name="Nature">
        <title>Sequencing of Aspergillus nidulans and comparative analysis with A. fumigatus and A. oryzae.</title>
        <authorList>
            <person name="Galagan J.E."/>
            <person name="Calvo S.E."/>
            <person name="Cuomo C."/>
            <person name="Ma L.J."/>
            <person name="Wortman J.R."/>
            <person name="Batzoglou S."/>
            <person name="Lee S.I."/>
            <person name="Basturkmen M."/>
            <person name="Spevak C.C."/>
            <person name="Clutterbuck J."/>
            <person name="Kapitonov V."/>
            <person name="Jurka J."/>
            <person name="Scazzocchio C."/>
            <person name="Farman M."/>
            <person name="Butler J."/>
            <person name="Purcell S."/>
            <person name="Harris S."/>
            <person name="Braus G.H."/>
            <person name="Draht O."/>
            <person name="Busch S."/>
            <person name="D'Enfert C."/>
            <person name="Bouchier C."/>
            <person name="Goldman G.H."/>
            <person name="Bell-Pedersen D."/>
            <person name="Griffiths-Jones S."/>
            <person name="Doonan J.H."/>
            <person name="Yu J."/>
            <person name="Vienken K."/>
            <person name="Pain A."/>
            <person name="Freitag M."/>
            <person name="Selker E.U."/>
            <person name="Archer D.B."/>
            <person name="Penalva M.A."/>
            <person name="Oakley B.R."/>
            <person name="Momany M."/>
            <person name="Tanaka T."/>
            <person name="Kumagai T."/>
            <person name="Asai K."/>
            <person name="Machida M."/>
            <person name="Nierman W.C."/>
            <person name="Denning D.W."/>
            <person name="Caddick M."/>
            <person name="Hynes M."/>
            <person name="Paoletti M."/>
            <person name="Fischer R."/>
            <person name="Miller B."/>
            <person name="Dyer P."/>
            <person name="Sachs M.S."/>
            <person name="Osmani S.A."/>
            <person name="Birren B.W."/>
        </authorList>
    </citation>
    <scope>NUCLEOTIDE SEQUENCE [LARGE SCALE GENOMIC DNA]</scope>
    <source>
        <strain evidence="2">FGSC A4 / ATCC 38163 / CBS 112.46 / NRRL 194 / M139</strain>
    </source>
</reference>
<keyword evidence="2" id="KW-1185">Reference proteome</keyword>
<dbReference type="PANTHER" id="PTHR48079">
    <property type="entry name" value="PROTEIN YEEZ"/>
    <property type="match status" value="1"/>
</dbReference>
<accession>C8VPI5</accession>
<dbReference type="SUPFAM" id="SSF51735">
    <property type="entry name" value="NAD(P)-binding Rossmann-fold domains"/>
    <property type="match status" value="1"/>
</dbReference>
<evidence type="ECO:0000313" key="1">
    <source>
        <dbReference type="EMBL" id="CBF86991.1"/>
    </source>
</evidence>
<dbReference type="HOGENOM" id="CLU_007383_12_2_1"/>
<dbReference type="AlphaFoldDB" id="Q5BAC4"/>
<dbReference type="InParanoid" id="Q5BAC4"/>